<dbReference type="Pfam" id="PF25597">
    <property type="entry name" value="SH3_retrovirus"/>
    <property type="match status" value="1"/>
</dbReference>
<reference evidence="7" key="1">
    <citation type="journal article" date="2022" name="Int. J. Mol. Sci.">
        <title>Draft Genome of Tanacetum Coccineum: Genomic Comparison of Closely Related Tanacetum-Family Plants.</title>
        <authorList>
            <person name="Yamashiro T."/>
            <person name="Shiraishi A."/>
            <person name="Nakayama K."/>
            <person name="Satake H."/>
        </authorList>
    </citation>
    <scope>NUCLEOTIDE SEQUENCE</scope>
</reference>
<evidence type="ECO:0000256" key="2">
    <source>
        <dbReference type="ARBA" id="ARBA00022723"/>
    </source>
</evidence>
<organism evidence="7 8">
    <name type="scientific">Tanacetum coccineum</name>
    <dbReference type="NCBI Taxonomy" id="301880"/>
    <lineage>
        <taxon>Eukaryota</taxon>
        <taxon>Viridiplantae</taxon>
        <taxon>Streptophyta</taxon>
        <taxon>Embryophyta</taxon>
        <taxon>Tracheophyta</taxon>
        <taxon>Spermatophyta</taxon>
        <taxon>Magnoliopsida</taxon>
        <taxon>eudicotyledons</taxon>
        <taxon>Gunneridae</taxon>
        <taxon>Pentapetalae</taxon>
        <taxon>asterids</taxon>
        <taxon>campanulids</taxon>
        <taxon>Asterales</taxon>
        <taxon>Asteraceae</taxon>
        <taxon>Asteroideae</taxon>
        <taxon>Anthemideae</taxon>
        <taxon>Anthemidinae</taxon>
        <taxon>Tanacetum</taxon>
    </lineage>
</organism>
<keyword evidence="2" id="KW-0479">Metal-binding</keyword>
<dbReference type="SUPFAM" id="SSF56672">
    <property type="entry name" value="DNA/RNA polymerases"/>
    <property type="match status" value="1"/>
</dbReference>
<dbReference type="InterPro" id="IPR013103">
    <property type="entry name" value="RVT_2"/>
</dbReference>
<dbReference type="CDD" id="cd09272">
    <property type="entry name" value="RNase_HI_RT_Ty1"/>
    <property type="match status" value="1"/>
</dbReference>
<feature type="region of interest" description="Disordered" evidence="5">
    <location>
        <begin position="1699"/>
        <end position="1754"/>
    </location>
</feature>
<dbReference type="InterPro" id="IPR039537">
    <property type="entry name" value="Retrotran_Ty1/copia-like"/>
</dbReference>
<keyword evidence="4" id="KW-0378">Hydrolase</keyword>
<dbReference type="PANTHER" id="PTHR42648:SF18">
    <property type="entry name" value="RETROTRANSPOSON, UNCLASSIFIED-LIKE PROTEIN"/>
    <property type="match status" value="1"/>
</dbReference>
<dbReference type="EMBL" id="BQNB010010462">
    <property type="protein sequence ID" value="GJS77628.1"/>
    <property type="molecule type" value="Genomic_DNA"/>
</dbReference>
<accession>A0ABQ4YLK4</accession>
<dbReference type="Proteomes" id="UP001151760">
    <property type="component" value="Unassembled WGS sequence"/>
</dbReference>
<dbReference type="InterPro" id="IPR025724">
    <property type="entry name" value="GAG-pre-integrase_dom"/>
</dbReference>
<dbReference type="Gene3D" id="3.30.420.10">
    <property type="entry name" value="Ribonuclease H-like superfamily/Ribonuclease H"/>
    <property type="match status" value="1"/>
</dbReference>
<dbReference type="InterPro" id="IPR043502">
    <property type="entry name" value="DNA/RNA_pol_sf"/>
</dbReference>
<comment type="caution">
    <text evidence="7">The sequence shown here is derived from an EMBL/GenBank/DDBJ whole genome shotgun (WGS) entry which is preliminary data.</text>
</comment>
<feature type="domain" description="Integrase catalytic" evidence="6">
    <location>
        <begin position="819"/>
        <end position="990"/>
    </location>
</feature>
<sequence>MSNSNTNLQTQSSNALHNAIMEAGSKDRPPMLAPEHSHRIDNDIYSTVDACPNACEMWKAIERLKQDATVYQKQRKSNCLTTRFASALLISRTCYGYLTMMEMSKGKGIYKPLALILLRSRTLYNLQTTTFELHQIPVEHNQDLILPRINRGTGMIISRVVEIDCAKAKGDLMSYKIDFEKSSNAYTQQINDLNQTISDMKKELCAHQETISIMSQAKEAQIKLYKTREDKELDKVIALENKVKVLNDIVYKTGQSVQTMNMLNRNCKTSFAKPEFLKKAQRANPRLYDIGCYNDNLALMLTPDSDEMIRIDKERRSKLSDLIRPFDYDQLNKLYDLFVPQREKSPGQHYFPNTSKMSHTSSNKEFSKESFRKQTTLSEKRMDESIPWDQKCKSSKELFKIKKSVDTIFDGVERCKQTIAKRTYFETLEKCERLEKELSKSRTMSKSFEALQKHAINLELDLQQYSLEKKDFSKSKPVTTQNVSNDFSKPVTAQILPQNMLPIVKNTNVIAPGMYKVHTKHTQNRTPQLHQDIRKPNKRVSFSTGVIPTTSVSRPQLKSNHLEDRVVSNNSQGKKQEVEDHRRNFKFSNNKTSVTACNDSFECIRPRIKKTVATDSTVKKSRNITRKLYEQLVEIILFIVDSGCSKHMTGNLKLLTNFVEKFLGTVKFGNDQIAPILGYGDLVQGTITIKRVYYVEGLNHNLFSVGQFCDADLEVAFRKSTCYIRDLKGNDLLTGSRGTDLYSISLQDSTTPNPICLMAKATSSQAWLWHRRLSHLNFDTINLLSKNNIVNGLPKLKFVKDHLCSSCELGKAKRKSFHTKTTPSSKRRLQLLHMDLCGPMRVESINGKKYVLVIVDDYSRYTWTHFLRSKDETPGVLIDFLTLVQRGLHAQVTTVRTDKGTEFLNKTLHAYFAKEGIRHETSTARTPEQNGVVERRNRTLVEAARTMLSAAKVPLFFWAEAIATACFTQNRSLVIPRHEKTPYHIINARKPSVKFFHIFGSLCYIVRDGENLDKMKEKGDACIFVGYSTQSKAYRVFNKRTRMIVETIHVNFDELPQMASDHVSSDPGPQCSTTVLEQDSLSPGPQSQENVPQVAETVTTSNELELLYNPMFSELLNGTSPVVSKSSAVHAADNPDKRQQHNTTHTSTTTDVADPPPLNIHSTHQTPTQVPTVTAPENIIQAETNTENAQFDDDKFINIFSTPVQEQGETSSNHVDSTRRQLEIDGEMCMFALTVSRTEPKNIKEAMADSAWIESMQEELHQFDRLDVWELVDRPLCKNVINLKWLWKNKRDEENTVFRNKSRLVAKGYAQKEGIDFEESFAPVARLEVVRLFIAYAAHKSFIIYQMDVKTTFLYGPLKEEVYVNQPDGFVDPYDPDKVYRLKKALYGLKQAPRAWYDELSNFLVSEDCSLCSIDPTLFITKHGEDILLVQIYVDDIIFGSTNPKLSKRFGKLMHSKFDMSMMGELKFFLGIQIHQSPRGIFINQAKYAQEILKKHGMTSCDSIGTPMATKHLDADLSGTPVDQTKYRMVRALMYLTASRPDIVHATCYCARYQAKPTEKHLTAVKRIFRYLKDSINMGLWYPKDTGGDKLVSWSSKKQDCTSMSSAEAEYVSLSACCAQVLWLRTQLTDYGFHFDKIPMYCDSKAAIAISCNPVQHSRTKHIDVRYHFIKEQVEKGIVELFFVGTEYQLADLFTKALSEDRSEEDDDEDPEEDPIDYPANGGDDGDDEMDIEEDEDDDMDIDADEEDEDDEMDVVVTGRRRKSTPLLPTCRLTIPEPLPVPAWSDSEVPDAAISFPTSITLHYAPPPSPIRSLGYRAATIQMRAEAAATSQFSTIHHPSYSPHQQMHHHLCPHQLLLHFHHCFVTLPQIIERITQLTYTVEEDYACCQLWTRAIRRDPERYDLDIRITDSWDEDCYRVNMLFRDRRGHAHTRLLMETEARMSREAWGKSMDASDLAHAEVMSLRTTVHAPCVASDDLRDELSVIFGLSELKVFRRLGSIFTSVYAAKLKRVVSLLEGLQGKKKIALCQKE</sequence>
<name>A0ABQ4YLK4_9ASTR</name>
<feature type="region of interest" description="Disordered" evidence="5">
    <location>
        <begin position="1126"/>
        <end position="1157"/>
    </location>
</feature>
<dbReference type="InterPro" id="IPR057670">
    <property type="entry name" value="SH3_retrovirus"/>
</dbReference>
<evidence type="ECO:0000256" key="3">
    <source>
        <dbReference type="ARBA" id="ARBA00022750"/>
    </source>
</evidence>
<dbReference type="Pfam" id="PF00665">
    <property type="entry name" value="rve"/>
    <property type="match status" value="1"/>
</dbReference>
<keyword evidence="8" id="KW-1185">Reference proteome</keyword>
<feature type="compositionally biased region" description="Polar residues" evidence="5">
    <location>
        <begin position="1070"/>
        <end position="1097"/>
    </location>
</feature>
<feature type="region of interest" description="Disordered" evidence="5">
    <location>
        <begin position="1059"/>
        <end position="1097"/>
    </location>
</feature>
<dbReference type="PANTHER" id="PTHR42648">
    <property type="entry name" value="TRANSPOSASE, PUTATIVE-RELATED"/>
    <property type="match status" value="1"/>
</dbReference>
<protein>
    <submittedName>
        <fullName evidence="7">Retrovirus-related pol polyprotein from transposon TNT 1-94</fullName>
    </submittedName>
</protein>
<dbReference type="PROSITE" id="PS50994">
    <property type="entry name" value="INTEGRASE"/>
    <property type="match status" value="1"/>
</dbReference>
<evidence type="ECO:0000313" key="7">
    <source>
        <dbReference type="EMBL" id="GJS77628.1"/>
    </source>
</evidence>
<dbReference type="InterPro" id="IPR036397">
    <property type="entry name" value="RNaseH_sf"/>
</dbReference>
<dbReference type="Pfam" id="PF13976">
    <property type="entry name" value="gag_pre-integrs"/>
    <property type="match status" value="1"/>
</dbReference>
<feature type="compositionally biased region" description="Acidic residues" evidence="5">
    <location>
        <begin position="1702"/>
        <end position="1716"/>
    </location>
</feature>
<evidence type="ECO:0000256" key="5">
    <source>
        <dbReference type="SAM" id="MobiDB-lite"/>
    </source>
</evidence>
<dbReference type="InterPro" id="IPR012337">
    <property type="entry name" value="RNaseH-like_sf"/>
</dbReference>
<dbReference type="InterPro" id="IPR054722">
    <property type="entry name" value="PolX-like_BBD"/>
</dbReference>
<dbReference type="Pfam" id="PF07727">
    <property type="entry name" value="RVT_2"/>
    <property type="match status" value="1"/>
</dbReference>
<keyword evidence="1" id="KW-0645">Protease</keyword>
<evidence type="ECO:0000313" key="8">
    <source>
        <dbReference type="Proteomes" id="UP001151760"/>
    </source>
</evidence>
<gene>
    <name evidence="7" type="ORF">Tco_0727509</name>
</gene>
<evidence type="ECO:0000259" key="6">
    <source>
        <dbReference type="PROSITE" id="PS50994"/>
    </source>
</evidence>
<feature type="compositionally biased region" description="Acidic residues" evidence="5">
    <location>
        <begin position="1724"/>
        <end position="1754"/>
    </location>
</feature>
<feature type="region of interest" description="Disordered" evidence="5">
    <location>
        <begin position="345"/>
        <end position="382"/>
    </location>
</feature>
<keyword evidence="3" id="KW-0064">Aspartyl protease</keyword>
<evidence type="ECO:0000256" key="1">
    <source>
        <dbReference type="ARBA" id="ARBA00022670"/>
    </source>
</evidence>
<feature type="compositionally biased region" description="Polar residues" evidence="5">
    <location>
        <begin position="351"/>
        <end position="364"/>
    </location>
</feature>
<dbReference type="InterPro" id="IPR001584">
    <property type="entry name" value="Integrase_cat-core"/>
</dbReference>
<dbReference type="Pfam" id="PF22936">
    <property type="entry name" value="Pol_BBD"/>
    <property type="match status" value="1"/>
</dbReference>
<feature type="compositionally biased region" description="Basic and acidic residues" evidence="5">
    <location>
        <begin position="365"/>
        <end position="382"/>
    </location>
</feature>
<evidence type="ECO:0000256" key="4">
    <source>
        <dbReference type="ARBA" id="ARBA00022801"/>
    </source>
</evidence>
<dbReference type="SUPFAM" id="SSF53098">
    <property type="entry name" value="Ribonuclease H-like"/>
    <property type="match status" value="1"/>
</dbReference>
<reference evidence="7" key="2">
    <citation type="submission" date="2022-01" db="EMBL/GenBank/DDBJ databases">
        <authorList>
            <person name="Yamashiro T."/>
            <person name="Shiraishi A."/>
            <person name="Satake H."/>
            <person name="Nakayama K."/>
        </authorList>
    </citation>
    <scope>NUCLEOTIDE SEQUENCE</scope>
</reference>
<proteinExistence type="predicted"/>